<dbReference type="InterPro" id="IPR003615">
    <property type="entry name" value="HNH_nuc"/>
</dbReference>
<dbReference type="CDD" id="cd00085">
    <property type="entry name" value="HNHc"/>
    <property type="match status" value="1"/>
</dbReference>
<dbReference type="Gene3D" id="1.10.30.50">
    <property type="match status" value="1"/>
</dbReference>
<feature type="domain" description="HNH nuclease" evidence="1">
    <location>
        <begin position="6"/>
        <end position="68"/>
    </location>
</feature>
<accession>A0A6M3IMW3</accession>
<keyword evidence="2" id="KW-0255">Endonuclease</keyword>
<evidence type="ECO:0000313" key="2">
    <source>
        <dbReference type="EMBL" id="QJA58744.1"/>
    </source>
</evidence>
<gene>
    <name evidence="2" type="ORF">MM415B01412_0026</name>
</gene>
<dbReference type="GO" id="GO:0003676">
    <property type="term" value="F:nucleic acid binding"/>
    <property type="evidence" value="ECO:0007669"/>
    <property type="project" value="InterPro"/>
</dbReference>
<organism evidence="2">
    <name type="scientific">viral metagenome</name>
    <dbReference type="NCBI Taxonomy" id="1070528"/>
    <lineage>
        <taxon>unclassified sequences</taxon>
        <taxon>metagenomes</taxon>
        <taxon>organismal metagenomes</taxon>
    </lineage>
</organism>
<dbReference type="EMBL" id="MT141337">
    <property type="protein sequence ID" value="QJA58744.1"/>
    <property type="molecule type" value="Genomic_DNA"/>
</dbReference>
<dbReference type="AlphaFoldDB" id="A0A6M3IMW3"/>
<keyword evidence="2" id="KW-0378">Hydrolase</keyword>
<proteinExistence type="predicted"/>
<dbReference type="GO" id="GO:0008270">
    <property type="term" value="F:zinc ion binding"/>
    <property type="evidence" value="ECO:0007669"/>
    <property type="project" value="InterPro"/>
</dbReference>
<keyword evidence="2" id="KW-0540">Nuclease</keyword>
<dbReference type="SMART" id="SM00507">
    <property type="entry name" value="HNHc"/>
    <property type="match status" value="1"/>
</dbReference>
<dbReference type="Pfam" id="PF01844">
    <property type="entry name" value="HNH"/>
    <property type="match status" value="1"/>
</dbReference>
<evidence type="ECO:0000259" key="1">
    <source>
        <dbReference type="SMART" id="SM00507"/>
    </source>
</evidence>
<name>A0A6M3IMW3_9ZZZZ</name>
<sequence length="75" mass="8714">MKKNYKIKIAVLDRDCWTCTRCGEGLYLRKSYKLDGERKAHVHHVVPKSKGGKYKKDNLLSTCWKCECKGHEKTA</sequence>
<dbReference type="InterPro" id="IPR002711">
    <property type="entry name" value="HNH"/>
</dbReference>
<protein>
    <submittedName>
        <fullName evidence="2">Putative homing endonuclease</fullName>
    </submittedName>
</protein>
<dbReference type="GO" id="GO:0004519">
    <property type="term" value="F:endonuclease activity"/>
    <property type="evidence" value="ECO:0007669"/>
    <property type="project" value="UniProtKB-KW"/>
</dbReference>
<reference evidence="2" key="1">
    <citation type="submission" date="2020-03" db="EMBL/GenBank/DDBJ databases">
        <title>The deep terrestrial virosphere.</title>
        <authorList>
            <person name="Holmfeldt K."/>
            <person name="Nilsson E."/>
            <person name="Simone D."/>
            <person name="Lopez-Fernandez M."/>
            <person name="Wu X."/>
            <person name="de Brujin I."/>
            <person name="Lundin D."/>
            <person name="Andersson A."/>
            <person name="Bertilsson S."/>
            <person name="Dopson M."/>
        </authorList>
    </citation>
    <scope>NUCLEOTIDE SEQUENCE</scope>
    <source>
        <strain evidence="2">MM415B01412</strain>
    </source>
</reference>